<dbReference type="SUPFAM" id="SSF64438">
    <property type="entry name" value="CNF1/YfiH-like putative cysteine hydrolases"/>
    <property type="match status" value="1"/>
</dbReference>
<evidence type="ECO:0000256" key="1">
    <source>
        <dbReference type="ARBA" id="ARBA00000553"/>
    </source>
</evidence>
<organism evidence="12 13">
    <name type="scientific">Longibaculum muris</name>
    <dbReference type="NCBI Taxonomy" id="1796628"/>
    <lineage>
        <taxon>Bacteria</taxon>
        <taxon>Bacillati</taxon>
        <taxon>Bacillota</taxon>
        <taxon>Erysipelotrichia</taxon>
        <taxon>Erysipelotrichales</taxon>
        <taxon>Coprobacillaceae</taxon>
        <taxon>Longibaculum</taxon>
    </lineage>
</organism>
<evidence type="ECO:0000256" key="11">
    <source>
        <dbReference type="RuleBase" id="RU361274"/>
    </source>
</evidence>
<evidence type="ECO:0000256" key="4">
    <source>
        <dbReference type="ARBA" id="ARBA00022679"/>
    </source>
</evidence>
<dbReference type="InterPro" id="IPR038371">
    <property type="entry name" value="Cu_polyphenol_OxRdtase_sf"/>
</dbReference>
<dbReference type="GO" id="GO:0016787">
    <property type="term" value="F:hydrolase activity"/>
    <property type="evidence" value="ECO:0007669"/>
    <property type="project" value="UniProtKB-KW"/>
</dbReference>
<evidence type="ECO:0000313" key="12">
    <source>
        <dbReference type="EMBL" id="TCV99370.1"/>
    </source>
</evidence>
<evidence type="ECO:0000256" key="2">
    <source>
        <dbReference type="ARBA" id="ARBA00003215"/>
    </source>
</evidence>
<dbReference type="NCBIfam" id="TIGR00726">
    <property type="entry name" value="peptidoglycan editing factor PgeF"/>
    <property type="match status" value="1"/>
</dbReference>
<keyword evidence="4" id="KW-0808">Transferase</keyword>
<comment type="catalytic activity">
    <reaction evidence="8">
        <text>adenosine + H2O + H(+) = inosine + NH4(+)</text>
        <dbReference type="Rhea" id="RHEA:24408"/>
        <dbReference type="ChEBI" id="CHEBI:15377"/>
        <dbReference type="ChEBI" id="CHEBI:15378"/>
        <dbReference type="ChEBI" id="CHEBI:16335"/>
        <dbReference type="ChEBI" id="CHEBI:17596"/>
        <dbReference type="ChEBI" id="CHEBI:28938"/>
        <dbReference type="EC" id="3.5.4.4"/>
    </reaction>
    <physiologicalReaction direction="left-to-right" evidence="8">
        <dbReference type="Rhea" id="RHEA:24409"/>
    </physiologicalReaction>
</comment>
<keyword evidence="7" id="KW-0862">Zinc</keyword>
<dbReference type="InterPro" id="IPR011324">
    <property type="entry name" value="Cytotoxic_necrot_fac-like_cat"/>
</dbReference>
<dbReference type="PANTHER" id="PTHR30616">
    <property type="entry name" value="UNCHARACTERIZED PROTEIN YFIH"/>
    <property type="match status" value="1"/>
</dbReference>
<evidence type="ECO:0000256" key="7">
    <source>
        <dbReference type="ARBA" id="ARBA00022833"/>
    </source>
</evidence>
<comment type="catalytic activity">
    <reaction evidence="9">
        <text>adenosine + phosphate = alpha-D-ribose 1-phosphate + adenine</text>
        <dbReference type="Rhea" id="RHEA:27642"/>
        <dbReference type="ChEBI" id="CHEBI:16335"/>
        <dbReference type="ChEBI" id="CHEBI:16708"/>
        <dbReference type="ChEBI" id="CHEBI:43474"/>
        <dbReference type="ChEBI" id="CHEBI:57720"/>
        <dbReference type="EC" id="2.4.2.1"/>
    </reaction>
    <physiologicalReaction direction="left-to-right" evidence="9">
        <dbReference type="Rhea" id="RHEA:27643"/>
    </physiologicalReaction>
</comment>
<evidence type="ECO:0000313" key="13">
    <source>
        <dbReference type="Proteomes" id="UP000295515"/>
    </source>
</evidence>
<dbReference type="EMBL" id="SMCQ01000010">
    <property type="protein sequence ID" value="TCV99370.1"/>
    <property type="molecule type" value="Genomic_DNA"/>
</dbReference>
<comment type="catalytic activity">
    <reaction evidence="1">
        <text>inosine + phosphate = alpha-D-ribose 1-phosphate + hypoxanthine</text>
        <dbReference type="Rhea" id="RHEA:27646"/>
        <dbReference type="ChEBI" id="CHEBI:17368"/>
        <dbReference type="ChEBI" id="CHEBI:17596"/>
        <dbReference type="ChEBI" id="CHEBI:43474"/>
        <dbReference type="ChEBI" id="CHEBI:57720"/>
        <dbReference type="EC" id="2.4.2.1"/>
    </reaction>
    <physiologicalReaction direction="left-to-right" evidence="1">
        <dbReference type="Rhea" id="RHEA:27647"/>
    </physiologicalReaction>
</comment>
<dbReference type="Proteomes" id="UP000295515">
    <property type="component" value="Unassembled WGS sequence"/>
</dbReference>
<dbReference type="AlphaFoldDB" id="A0A4R3Z2K6"/>
<gene>
    <name evidence="12" type="ORF">EDD60_11062</name>
</gene>
<dbReference type="GeneID" id="98915447"/>
<evidence type="ECO:0000256" key="3">
    <source>
        <dbReference type="ARBA" id="ARBA00007353"/>
    </source>
</evidence>
<evidence type="ECO:0000256" key="9">
    <source>
        <dbReference type="ARBA" id="ARBA00048968"/>
    </source>
</evidence>
<sequence>MKLIPWSCFDEIEAYTTCAYDENHQPMNMSYHGDDDALVLKNRQALAQLLNTDLNHMVATFQKHTTNFIEVTANDGGRGMLSREDAFDNYDAMYTRDPELWLWTFHADCCPVLLYCRDQKIVAAIHSGWKGTVGEIVGKVTKHLIENEHCDCQHIYAYIGPSIDQRNFEAKDDIIDLVKQMSFDTSSFYTKKEDGAYLLNSKGLIKKQLELLGVPQTNITISPYCTIENNDLFFSYRKEKTNHRNITLIKLKQPQK</sequence>
<dbReference type="GO" id="GO:0005507">
    <property type="term" value="F:copper ion binding"/>
    <property type="evidence" value="ECO:0007669"/>
    <property type="project" value="TreeGrafter"/>
</dbReference>
<dbReference type="Pfam" id="PF02578">
    <property type="entry name" value="Cu-oxidase_4"/>
    <property type="match status" value="1"/>
</dbReference>
<dbReference type="InterPro" id="IPR003730">
    <property type="entry name" value="Cu_polyphenol_OxRdtase"/>
</dbReference>
<dbReference type="CDD" id="cd16833">
    <property type="entry name" value="YfiH"/>
    <property type="match status" value="1"/>
</dbReference>
<accession>A0A4R3Z2K6</accession>
<keyword evidence="13" id="KW-1185">Reference proteome</keyword>
<evidence type="ECO:0000256" key="10">
    <source>
        <dbReference type="ARBA" id="ARBA00049893"/>
    </source>
</evidence>
<comment type="catalytic activity">
    <reaction evidence="10">
        <text>S-methyl-5'-thioadenosine + phosphate = 5-(methylsulfanyl)-alpha-D-ribose 1-phosphate + adenine</text>
        <dbReference type="Rhea" id="RHEA:11852"/>
        <dbReference type="ChEBI" id="CHEBI:16708"/>
        <dbReference type="ChEBI" id="CHEBI:17509"/>
        <dbReference type="ChEBI" id="CHEBI:43474"/>
        <dbReference type="ChEBI" id="CHEBI:58533"/>
        <dbReference type="EC" id="2.4.2.28"/>
    </reaction>
    <physiologicalReaction direction="left-to-right" evidence="10">
        <dbReference type="Rhea" id="RHEA:11853"/>
    </physiologicalReaction>
</comment>
<evidence type="ECO:0000256" key="6">
    <source>
        <dbReference type="ARBA" id="ARBA00022801"/>
    </source>
</evidence>
<dbReference type="GO" id="GO:0017061">
    <property type="term" value="F:S-methyl-5-thioadenosine phosphorylase activity"/>
    <property type="evidence" value="ECO:0007669"/>
    <property type="project" value="UniProtKB-EC"/>
</dbReference>
<proteinExistence type="inferred from homology"/>
<comment type="similarity">
    <text evidence="3 11">Belongs to the purine nucleoside phosphorylase YfiH/LACC1 family.</text>
</comment>
<reference evidence="12 13" key="1">
    <citation type="submission" date="2019-03" db="EMBL/GenBank/DDBJ databases">
        <title>Genomic Encyclopedia of Type Strains, Phase IV (KMG-IV): sequencing the most valuable type-strain genomes for metagenomic binning, comparative biology and taxonomic classification.</title>
        <authorList>
            <person name="Goeker M."/>
        </authorList>
    </citation>
    <scope>NUCLEOTIDE SEQUENCE [LARGE SCALE GENOMIC DNA]</scope>
    <source>
        <strain evidence="12 13">DSM 29487</strain>
    </source>
</reference>
<dbReference type="PANTHER" id="PTHR30616:SF2">
    <property type="entry name" value="PURINE NUCLEOSIDE PHOSPHORYLASE LACC1"/>
    <property type="match status" value="1"/>
</dbReference>
<evidence type="ECO:0000256" key="5">
    <source>
        <dbReference type="ARBA" id="ARBA00022723"/>
    </source>
</evidence>
<evidence type="ECO:0000256" key="8">
    <source>
        <dbReference type="ARBA" id="ARBA00047989"/>
    </source>
</evidence>
<comment type="function">
    <text evidence="2">Purine nucleoside enzyme that catalyzes the phosphorolysis of adenosine and inosine nucleosides, yielding D-ribose 1-phosphate and the respective free bases, adenine and hypoxanthine. Also catalyzes the phosphorolysis of S-methyl-5'-thioadenosine into adenine and S-methyl-5-thio-alpha-D-ribose 1-phosphate. Also has adenosine deaminase activity.</text>
</comment>
<dbReference type="RefSeq" id="WP_066445407.1">
    <property type="nucleotide sequence ID" value="NZ_JANKBF010000011.1"/>
</dbReference>
<protein>
    <recommendedName>
        <fullName evidence="11">Purine nucleoside phosphorylase</fullName>
    </recommendedName>
</protein>
<dbReference type="Gene3D" id="3.60.140.10">
    <property type="entry name" value="CNF1/YfiH-like putative cysteine hydrolases"/>
    <property type="match status" value="1"/>
</dbReference>
<keyword evidence="5" id="KW-0479">Metal-binding</keyword>
<keyword evidence="6" id="KW-0378">Hydrolase</keyword>
<comment type="caution">
    <text evidence="12">The sequence shown here is derived from an EMBL/GenBank/DDBJ whole genome shotgun (WGS) entry which is preliminary data.</text>
</comment>
<name>A0A4R3Z2K6_9FIRM</name>